<accession>A0A4Z1CYV3</accession>
<reference evidence="1 2" key="1">
    <citation type="submission" date="2019-04" db="EMBL/GenBank/DDBJ databases">
        <title>Streptomyces sp. nov. Bv016 isolated from bark of Buahinia variegata.</title>
        <authorList>
            <person name="Kanchanasin P."/>
            <person name="Tanasupawat S."/>
            <person name="Yuki M."/>
            <person name="Kudo T."/>
        </authorList>
    </citation>
    <scope>NUCLEOTIDE SEQUENCE [LARGE SCALE GENOMIC DNA]</scope>
    <source>
        <strain evidence="1 2">JCM 4765</strain>
    </source>
</reference>
<organism evidence="1 2">
    <name type="scientific">Streptomyces griseoluteus</name>
    <dbReference type="NCBI Taxonomy" id="29306"/>
    <lineage>
        <taxon>Bacteria</taxon>
        <taxon>Bacillati</taxon>
        <taxon>Actinomycetota</taxon>
        <taxon>Actinomycetes</taxon>
        <taxon>Kitasatosporales</taxon>
        <taxon>Streptomycetaceae</taxon>
        <taxon>Streptomyces</taxon>
    </lineage>
</organism>
<dbReference type="AlphaFoldDB" id="A0A4Z1CYV3"/>
<gene>
    <name evidence="1" type="ORF">E5082_30450</name>
</gene>
<keyword evidence="2" id="KW-1185">Reference proteome</keyword>
<name>A0A4Z1CYV3_STRGP</name>
<evidence type="ECO:0000313" key="2">
    <source>
        <dbReference type="Proteomes" id="UP000298513"/>
    </source>
</evidence>
<dbReference type="Proteomes" id="UP000298513">
    <property type="component" value="Unassembled WGS sequence"/>
</dbReference>
<sequence length="149" mass="16134">MWAYTGRKSRPVAAGARACCACGWRGRTLQWDQDELGDIGTEADTDTEPFYEDWLAHTETVEHQTVALPQALDALLEQLDTRLTTLALDAPAAALKAVDAVDRLAKDVGRLAARTVEADTPEQLEALGTALGIAPTEAGSRVTRFRLEL</sequence>
<dbReference type="EMBL" id="SRRU01000015">
    <property type="protein sequence ID" value="TGN74408.1"/>
    <property type="molecule type" value="Genomic_DNA"/>
</dbReference>
<protein>
    <submittedName>
        <fullName evidence="1">Uncharacterized protein</fullName>
    </submittedName>
</protein>
<proteinExistence type="predicted"/>
<dbReference type="RefSeq" id="WP_135794460.1">
    <property type="nucleotide sequence ID" value="NZ_JBEPFF010000018.1"/>
</dbReference>
<evidence type="ECO:0000313" key="1">
    <source>
        <dbReference type="EMBL" id="TGN74408.1"/>
    </source>
</evidence>
<comment type="caution">
    <text evidence="1">The sequence shown here is derived from an EMBL/GenBank/DDBJ whole genome shotgun (WGS) entry which is preliminary data.</text>
</comment>